<dbReference type="Gene3D" id="3.40.50.1000">
    <property type="entry name" value="HAD superfamily/HAD-like"/>
    <property type="match status" value="1"/>
</dbReference>
<dbReference type="InterPro" id="IPR036412">
    <property type="entry name" value="HAD-like_sf"/>
</dbReference>
<evidence type="ECO:0000256" key="9">
    <source>
        <dbReference type="ARBA" id="ARBA00023277"/>
    </source>
</evidence>
<comment type="catalytic activity">
    <reaction evidence="1 10">
        <text>2-phosphoglycolate + H2O = glycolate + phosphate</text>
        <dbReference type="Rhea" id="RHEA:14369"/>
        <dbReference type="ChEBI" id="CHEBI:15377"/>
        <dbReference type="ChEBI" id="CHEBI:29805"/>
        <dbReference type="ChEBI" id="CHEBI:43474"/>
        <dbReference type="ChEBI" id="CHEBI:58033"/>
        <dbReference type="EC" id="3.1.3.18"/>
    </reaction>
</comment>
<dbReference type="CDD" id="cd07512">
    <property type="entry name" value="HAD_PGPase"/>
    <property type="match status" value="1"/>
</dbReference>
<dbReference type="OrthoDB" id="9793014at2"/>
<dbReference type="AlphaFoldDB" id="A0A327JVI0"/>
<proteinExistence type="inferred from homology"/>
<feature type="binding site" evidence="10">
    <location>
        <position position="12"/>
    </location>
    <ligand>
        <name>Mg(2+)</name>
        <dbReference type="ChEBI" id="CHEBI:18420"/>
    </ligand>
</feature>
<evidence type="ECO:0000256" key="4">
    <source>
        <dbReference type="ARBA" id="ARBA00006171"/>
    </source>
</evidence>
<evidence type="ECO:0000256" key="2">
    <source>
        <dbReference type="ARBA" id="ARBA00001946"/>
    </source>
</evidence>
<dbReference type="InterPro" id="IPR006439">
    <property type="entry name" value="HAD-SF_hydro_IA"/>
</dbReference>
<dbReference type="FunFam" id="3.40.50.1000:FF:000022">
    <property type="entry name" value="Phosphoglycolate phosphatase"/>
    <property type="match status" value="1"/>
</dbReference>
<dbReference type="PANTHER" id="PTHR43434">
    <property type="entry name" value="PHOSPHOGLYCOLATE PHOSPHATASE"/>
    <property type="match status" value="1"/>
</dbReference>
<evidence type="ECO:0000256" key="6">
    <source>
        <dbReference type="ARBA" id="ARBA00022723"/>
    </source>
</evidence>
<accession>A0A327JVI0</accession>
<feature type="binding site" evidence="10">
    <location>
        <position position="10"/>
    </location>
    <ligand>
        <name>Mg(2+)</name>
        <dbReference type="ChEBI" id="CHEBI:18420"/>
    </ligand>
</feature>
<dbReference type="EMBL" id="NPEV01000003">
    <property type="protein sequence ID" value="RAI29586.1"/>
    <property type="molecule type" value="Genomic_DNA"/>
</dbReference>
<dbReference type="InterPro" id="IPR041492">
    <property type="entry name" value="HAD_2"/>
</dbReference>
<dbReference type="GO" id="GO:0008967">
    <property type="term" value="F:phosphoglycolate phosphatase activity"/>
    <property type="evidence" value="ECO:0007669"/>
    <property type="project" value="UniProtKB-UniRule"/>
</dbReference>
<feature type="active site" description="Nucleophile" evidence="10">
    <location>
        <position position="10"/>
    </location>
</feature>
<dbReference type="InterPro" id="IPR037512">
    <property type="entry name" value="PGPase_prok"/>
</dbReference>
<evidence type="ECO:0000256" key="3">
    <source>
        <dbReference type="ARBA" id="ARBA00004818"/>
    </source>
</evidence>
<dbReference type="RefSeq" id="WP_111432749.1">
    <property type="nucleotide sequence ID" value="NZ_JACIGG010000012.1"/>
</dbReference>
<dbReference type="InterPro" id="IPR050155">
    <property type="entry name" value="HAD-like_hydrolase_sf"/>
</dbReference>
<dbReference type="NCBIfam" id="TIGR01549">
    <property type="entry name" value="HAD-SF-IA-v1"/>
    <property type="match status" value="1"/>
</dbReference>
<dbReference type="UniPathway" id="UPA00865">
    <property type="reaction ID" value="UER00834"/>
</dbReference>
<evidence type="ECO:0000256" key="10">
    <source>
        <dbReference type="HAMAP-Rule" id="MF_00495"/>
    </source>
</evidence>
<comment type="caution">
    <text evidence="11">The sequence shown here is derived from an EMBL/GenBank/DDBJ whole genome shotgun (WGS) entry which is preliminary data.</text>
</comment>
<evidence type="ECO:0000256" key="5">
    <source>
        <dbReference type="ARBA" id="ARBA00013078"/>
    </source>
</evidence>
<dbReference type="SFLD" id="SFLDS00003">
    <property type="entry name" value="Haloacid_Dehalogenase"/>
    <property type="match status" value="1"/>
</dbReference>
<keyword evidence="7 10" id="KW-0378">Hydrolase</keyword>
<dbReference type="SUPFAM" id="SSF56784">
    <property type="entry name" value="HAD-like"/>
    <property type="match status" value="1"/>
</dbReference>
<dbReference type="GO" id="GO:0006281">
    <property type="term" value="P:DNA repair"/>
    <property type="evidence" value="ECO:0007669"/>
    <property type="project" value="TreeGrafter"/>
</dbReference>
<comment type="function">
    <text evidence="10">Specifically catalyzes the dephosphorylation of 2-phosphoglycolate. Is involved in the dissimilation of the intracellular 2-phosphoglycolate formed during the DNA repair of 3'-phosphoglycolate ends, a major class of DNA lesions induced by oxidative stress.</text>
</comment>
<reference evidence="11 12" key="1">
    <citation type="submission" date="2017-07" db="EMBL/GenBank/DDBJ databases">
        <title>Draft Genome Sequences of Select Purple Nonsulfur Bacteria.</title>
        <authorList>
            <person name="Lasarre B."/>
            <person name="Mckinlay J.B."/>
        </authorList>
    </citation>
    <scope>NUCLEOTIDE SEQUENCE [LARGE SCALE GENOMIC DNA]</scope>
    <source>
        <strain evidence="11 12">DSM 11290</strain>
    </source>
</reference>
<dbReference type="PANTHER" id="PTHR43434:SF1">
    <property type="entry name" value="PHOSPHOGLYCOLATE PHOSPHATASE"/>
    <property type="match status" value="1"/>
</dbReference>
<comment type="cofactor">
    <cofactor evidence="2 10">
        <name>Mg(2+)</name>
        <dbReference type="ChEBI" id="CHEBI:18420"/>
    </cofactor>
</comment>
<comment type="pathway">
    <text evidence="3 10">Organic acid metabolism; glycolate biosynthesis; glycolate from 2-phosphoglycolate: step 1/1.</text>
</comment>
<gene>
    <name evidence="11" type="primary">gph</name>
    <name evidence="11" type="ORF">CH339_02760</name>
</gene>
<dbReference type="Gene3D" id="1.10.150.240">
    <property type="entry name" value="Putative phosphatase, domain 2"/>
    <property type="match status" value="1"/>
</dbReference>
<dbReference type="Pfam" id="PF13419">
    <property type="entry name" value="HAD_2"/>
    <property type="match status" value="1"/>
</dbReference>
<feature type="binding site" evidence="10">
    <location>
        <position position="172"/>
    </location>
    <ligand>
        <name>Mg(2+)</name>
        <dbReference type="ChEBI" id="CHEBI:18420"/>
    </ligand>
</feature>
<evidence type="ECO:0000313" key="12">
    <source>
        <dbReference type="Proteomes" id="UP000249299"/>
    </source>
</evidence>
<evidence type="ECO:0000256" key="1">
    <source>
        <dbReference type="ARBA" id="ARBA00000830"/>
    </source>
</evidence>
<dbReference type="GO" id="GO:0005975">
    <property type="term" value="P:carbohydrate metabolic process"/>
    <property type="evidence" value="ECO:0007669"/>
    <property type="project" value="InterPro"/>
</dbReference>
<keyword evidence="12" id="KW-1185">Reference proteome</keyword>
<organism evidence="11 12">
    <name type="scientific">Rhodobium orientis</name>
    <dbReference type="NCBI Taxonomy" id="34017"/>
    <lineage>
        <taxon>Bacteria</taxon>
        <taxon>Pseudomonadati</taxon>
        <taxon>Pseudomonadota</taxon>
        <taxon>Alphaproteobacteria</taxon>
        <taxon>Hyphomicrobiales</taxon>
        <taxon>Rhodobiaceae</taxon>
        <taxon>Rhodobium</taxon>
    </lineage>
</organism>
<dbReference type="Proteomes" id="UP000249299">
    <property type="component" value="Unassembled WGS sequence"/>
</dbReference>
<dbReference type="SFLD" id="SFLDG01129">
    <property type="entry name" value="C1.5:_HAD__Beta-PGM__Phosphata"/>
    <property type="match status" value="1"/>
</dbReference>
<dbReference type="GO" id="GO:0046872">
    <property type="term" value="F:metal ion binding"/>
    <property type="evidence" value="ECO:0007669"/>
    <property type="project" value="UniProtKB-KW"/>
</dbReference>
<dbReference type="HAMAP" id="MF_00495">
    <property type="entry name" value="GPH_hydrolase_bact"/>
    <property type="match status" value="1"/>
</dbReference>
<protein>
    <recommendedName>
        <fullName evidence="5 10">Phosphoglycolate phosphatase</fullName>
        <shortName evidence="10">PGP</shortName>
        <shortName evidence="10">PGPase</shortName>
        <ecNumber evidence="5 10">3.1.3.18</ecNumber>
    </recommendedName>
</protein>
<evidence type="ECO:0000256" key="8">
    <source>
        <dbReference type="ARBA" id="ARBA00022842"/>
    </source>
</evidence>
<dbReference type="InterPro" id="IPR023214">
    <property type="entry name" value="HAD_sf"/>
</dbReference>
<name>A0A327JVI0_9HYPH</name>
<dbReference type="GO" id="GO:0005829">
    <property type="term" value="C:cytosol"/>
    <property type="evidence" value="ECO:0007669"/>
    <property type="project" value="TreeGrafter"/>
</dbReference>
<dbReference type="EC" id="3.1.3.18" evidence="5 10"/>
<dbReference type="NCBIfam" id="TIGR01509">
    <property type="entry name" value="HAD-SF-IA-v3"/>
    <property type="match status" value="1"/>
</dbReference>
<evidence type="ECO:0000256" key="7">
    <source>
        <dbReference type="ARBA" id="ARBA00022801"/>
    </source>
</evidence>
<evidence type="ECO:0000313" key="11">
    <source>
        <dbReference type="EMBL" id="RAI29586.1"/>
    </source>
</evidence>
<dbReference type="NCBIfam" id="TIGR01449">
    <property type="entry name" value="PGP_bact"/>
    <property type="match status" value="1"/>
</dbReference>
<comment type="similarity">
    <text evidence="4 10">Belongs to the HAD-like hydrolase superfamily. CbbY/CbbZ/Gph/YieH family.</text>
</comment>
<dbReference type="InterPro" id="IPR023198">
    <property type="entry name" value="PGP-like_dom2"/>
</dbReference>
<sequence>MQKPPVLAIDLDGTLIETAPDLMGTLNVILEREGLAPVSLKQVRGMVGQGAKIMLQRGFAAHGETLEGARLETLFEAFLEHYAEHIAVESHPFPGVVEALEGFRAEGWKLAVCTNKLEALTRRLLDELDLTRLFDAIGGPDTFGVRKPDPQHLIKTIEAAGGEATNAIMVGDSAADINAAKNAAVPVVAVDFGYTDIPVAELGPDRIISHFDELAGAVSELRGAMTAG</sequence>
<keyword evidence="9 10" id="KW-0119">Carbohydrate metabolism</keyword>
<keyword evidence="8 10" id="KW-0460">Magnesium</keyword>
<dbReference type="GO" id="GO:0046295">
    <property type="term" value="P:glycolate biosynthetic process"/>
    <property type="evidence" value="ECO:0007669"/>
    <property type="project" value="UniProtKB-UniRule"/>
</dbReference>
<keyword evidence="6 10" id="KW-0479">Metal-binding</keyword>